<protein>
    <submittedName>
        <fullName evidence="5">ABC transporter ATP-binding protein</fullName>
    </submittedName>
</protein>
<accession>A0ABV5TRX4</accession>
<evidence type="ECO:0000313" key="5">
    <source>
        <dbReference type="EMBL" id="MFB9681001.1"/>
    </source>
</evidence>
<dbReference type="PROSITE" id="PS50893">
    <property type="entry name" value="ABC_TRANSPORTER_2"/>
    <property type="match status" value="1"/>
</dbReference>
<evidence type="ECO:0000259" key="4">
    <source>
        <dbReference type="PROSITE" id="PS50893"/>
    </source>
</evidence>
<dbReference type="InterPro" id="IPR017871">
    <property type="entry name" value="ABC_transporter-like_CS"/>
</dbReference>
<dbReference type="GO" id="GO:0005524">
    <property type="term" value="F:ATP binding"/>
    <property type="evidence" value="ECO:0007669"/>
    <property type="project" value="UniProtKB-KW"/>
</dbReference>
<feature type="region of interest" description="Disordered" evidence="3">
    <location>
        <begin position="250"/>
        <end position="273"/>
    </location>
</feature>
<evidence type="ECO:0000256" key="3">
    <source>
        <dbReference type="SAM" id="MobiDB-lite"/>
    </source>
</evidence>
<keyword evidence="1" id="KW-0547">Nucleotide-binding</keyword>
<name>A0ABV5TRX4_9ACTN</name>
<dbReference type="EMBL" id="JBHMBS010000028">
    <property type="protein sequence ID" value="MFB9681001.1"/>
    <property type="molecule type" value="Genomic_DNA"/>
</dbReference>
<feature type="domain" description="ABC transporter" evidence="4">
    <location>
        <begin position="3"/>
        <end position="238"/>
    </location>
</feature>
<dbReference type="Gene3D" id="3.40.50.300">
    <property type="entry name" value="P-loop containing nucleotide triphosphate hydrolases"/>
    <property type="match status" value="1"/>
</dbReference>
<evidence type="ECO:0000256" key="1">
    <source>
        <dbReference type="ARBA" id="ARBA00022741"/>
    </source>
</evidence>
<feature type="compositionally biased region" description="Pro residues" evidence="3">
    <location>
        <begin position="264"/>
        <end position="273"/>
    </location>
</feature>
<dbReference type="Pfam" id="PF00005">
    <property type="entry name" value="ABC_tran"/>
    <property type="match status" value="1"/>
</dbReference>
<evidence type="ECO:0000313" key="6">
    <source>
        <dbReference type="Proteomes" id="UP001589610"/>
    </source>
</evidence>
<dbReference type="Proteomes" id="UP001589610">
    <property type="component" value="Unassembled WGS sequence"/>
</dbReference>
<dbReference type="SMART" id="SM00382">
    <property type="entry name" value="AAA"/>
    <property type="match status" value="1"/>
</dbReference>
<dbReference type="PANTHER" id="PTHR42794:SF2">
    <property type="entry name" value="ABC TRANSPORTER ATP-BINDING PROTEIN"/>
    <property type="match status" value="1"/>
</dbReference>
<reference evidence="5 6" key="1">
    <citation type="submission" date="2024-09" db="EMBL/GenBank/DDBJ databases">
        <authorList>
            <person name="Sun Q."/>
            <person name="Mori K."/>
        </authorList>
    </citation>
    <scope>NUCLEOTIDE SEQUENCE [LARGE SCALE GENOMIC DNA]</scope>
    <source>
        <strain evidence="5 6">JCM 3028</strain>
    </source>
</reference>
<evidence type="ECO:0000256" key="2">
    <source>
        <dbReference type="ARBA" id="ARBA00022840"/>
    </source>
</evidence>
<dbReference type="InterPro" id="IPR027417">
    <property type="entry name" value="P-loop_NTPase"/>
</dbReference>
<organism evidence="5 6">
    <name type="scientific">Streptosporangium vulgare</name>
    <dbReference type="NCBI Taxonomy" id="46190"/>
    <lineage>
        <taxon>Bacteria</taxon>
        <taxon>Bacillati</taxon>
        <taxon>Actinomycetota</taxon>
        <taxon>Actinomycetes</taxon>
        <taxon>Streptosporangiales</taxon>
        <taxon>Streptosporangiaceae</taxon>
        <taxon>Streptosporangium</taxon>
    </lineage>
</organism>
<gene>
    <name evidence="5" type="ORF">ACFFRH_36465</name>
</gene>
<keyword evidence="6" id="KW-1185">Reference proteome</keyword>
<dbReference type="PANTHER" id="PTHR42794">
    <property type="entry name" value="HEMIN IMPORT ATP-BINDING PROTEIN HMUV"/>
    <property type="match status" value="1"/>
</dbReference>
<comment type="caution">
    <text evidence="5">The sequence shown here is derived from an EMBL/GenBank/DDBJ whole genome shotgun (WGS) entry which is preliminary data.</text>
</comment>
<sequence length="273" mass="29438">MSLDTHDVTWSADGVPIVDGVTAGVPAGRFTGLIGPNGSGKSTLLRLLAGLLRPRAGTVLLDGRRLGELPRREVARRLAVVAQEVSTDIDMTVADVVALGRIPHRSPLALIGRDDLRDARETEEALERCGLAGWGGRRWSTLSGGERRRVGIARALAQRPTELLLDEPTNHLDIHHQLDLLRMLSRAPATVVAALHDLNLAARYCDHLLLLEAGRLVASGPPAEVLTERWIERVYRVRVTLSPSPGGHTQLWYSPLDERASPPSGAPGPDAAP</sequence>
<dbReference type="SUPFAM" id="SSF52540">
    <property type="entry name" value="P-loop containing nucleoside triphosphate hydrolases"/>
    <property type="match status" value="1"/>
</dbReference>
<dbReference type="RefSeq" id="WP_386162052.1">
    <property type="nucleotide sequence ID" value="NZ_JBHMBS010000028.1"/>
</dbReference>
<dbReference type="InterPro" id="IPR003593">
    <property type="entry name" value="AAA+_ATPase"/>
</dbReference>
<proteinExistence type="predicted"/>
<keyword evidence="2 5" id="KW-0067">ATP-binding</keyword>
<dbReference type="CDD" id="cd03214">
    <property type="entry name" value="ABC_Iron-Siderophores_B12_Hemin"/>
    <property type="match status" value="1"/>
</dbReference>
<dbReference type="PROSITE" id="PS00211">
    <property type="entry name" value="ABC_TRANSPORTER_1"/>
    <property type="match status" value="1"/>
</dbReference>
<dbReference type="InterPro" id="IPR003439">
    <property type="entry name" value="ABC_transporter-like_ATP-bd"/>
</dbReference>